<keyword evidence="5" id="KW-1185">Reference proteome</keyword>
<dbReference type="RefSeq" id="WP_188387655.1">
    <property type="nucleotide sequence ID" value="NZ_BMFK01000001.1"/>
</dbReference>
<comment type="caution">
    <text evidence="4">The sequence shown here is derived from an EMBL/GenBank/DDBJ whole genome shotgun (WGS) entry which is preliminary data.</text>
</comment>
<feature type="transmembrane region" description="Helical" evidence="2">
    <location>
        <begin position="110"/>
        <end position="131"/>
    </location>
</feature>
<feature type="domain" description="HTH cro/C1-type" evidence="3">
    <location>
        <begin position="8"/>
        <end position="40"/>
    </location>
</feature>
<organism evidence="4 5">
    <name type="scientific">Priestia taiwanensis</name>
    <dbReference type="NCBI Taxonomy" id="1347902"/>
    <lineage>
        <taxon>Bacteria</taxon>
        <taxon>Bacillati</taxon>
        <taxon>Bacillota</taxon>
        <taxon>Bacilli</taxon>
        <taxon>Bacillales</taxon>
        <taxon>Bacillaceae</taxon>
        <taxon>Priestia</taxon>
    </lineage>
</organism>
<dbReference type="PROSITE" id="PS50943">
    <property type="entry name" value="HTH_CROC1"/>
    <property type="match status" value="1"/>
</dbReference>
<evidence type="ECO:0000256" key="1">
    <source>
        <dbReference type="SAM" id="MobiDB-lite"/>
    </source>
</evidence>
<protein>
    <submittedName>
        <fullName evidence="4">Transcriptional regulator</fullName>
    </submittedName>
</protein>
<evidence type="ECO:0000313" key="4">
    <source>
        <dbReference type="EMBL" id="GGE64991.1"/>
    </source>
</evidence>
<evidence type="ECO:0000259" key="3">
    <source>
        <dbReference type="PROSITE" id="PS50943"/>
    </source>
</evidence>
<evidence type="ECO:0000256" key="2">
    <source>
        <dbReference type="SAM" id="Phobius"/>
    </source>
</evidence>
<keyword evidence="2" id="KW-0812">Transmembrane</keyword>
<feature type="region of interest" description="Disordered" evidence="1">
    <location>
        <begin position="140"/>
        <end position="202"/>
    </location>
</feature>
<feature type="compositionally biased region" description="Polar residues" evidence="1">
    <location>
        <begin position="140"/>
        <end position="151"/>
    </location>
</feature>
<dbReference type="Proteomes" id="UP000605259">
    <property type="component" value="Unassembled WGS sequence"/>
</dbReference>
<evidence type="ECO:0000313" key="5">
    <source>
        <dbReference type="Proteomes" id="UP000605259"/>
    </source>
</evidence>
<feature type="compositionally biased region" description="Basic and acidic residues" evidence="1">
    <location>
        <begin position="83"/>
        <end position="93"/>
    </location>
</feature>
<gene>
    <name evidence="4" type="ORF">GCM10007140_13980</name>
</gene>
<feature type="region of interest" description="Disordered" evidence="1">
    <location>
        <begin position="74"/>
        <end position="93"/>
    </location>
</feature>
<dbReference type="InterPro" id="IPR050400">
    <property type="entry name" value="Bact_Cytoskel_RodZ"/>
</dbReference>
<proteinExistence type="predicted"/>
<dbReference type="SUPFAM" id="SSF47413">
    <property type="entry name" value="lambda repressor-like DNA-binding domains"/>
    <property type="match status" value="1"/>
</dbReference>
<feature type="compositionally biased region" description="Basic and acidic residues" evidence="1">
    <location>
        <begin position="152"/>
        <end position="170"/>
    </location>
</feature>
<dbReference type="PANTHER" id="PTHR34475">
    <property type="match status" value="1"/>
</dbReference>
<reference evidence="4" key="2">
    <citation type="submission" date="2020-09" db="EMBL/GenBank/DDBJ databases">
        <authorList>
            <person name="Sun Q."/>
            <person name="Zhou Y."/>
        </authorList>
    </citation>
    <scope>NUCLEOTIDE SEQUENCE</scope>
    <source>
        <strain evidence="4">CGMCC 1.12698</strain>
    </source>
</reference>
<dbReference type="Pfam" id="PF13413">
    <property type="entry name" value="HTH_25"/>
    <property type="match status" value="1"/>
</dbReference>
<sequence>MTELGQVLKEAREAKGISLDELQESTKIQKRYLVSIEKGNFNVLPGDFYVRAFIKQYADAVGLDSKQLIENHFSTTPNTIPQTEDKEEKEEPVLTRKEKVSVKNSKVMDYIPRILVVSAIIGVLVAAWFIFQAKAPTVNNVEQPKPKTNATEVEKPAEPKEEPKEEKKEEEKEEEKEEPPAEPVLEQKLTYSPSKGKRTTAELTNNPNKAFVLELVATDKESYVSVGKPGSKKGQLLTTTLKAGDTKELILTEESEVEINIGSTPHVKFKINGQEMEYPLETTKNIHQIITIKNIGEKKESSSS</sequence>
<dbReference type="InterPro" id="IPR010982">
    <property type="entry name" value="Lambda_DNA-bd_dom_sf"/>
</dbReference>
<reference evidence="4" key="1">
    <citation type="journal article" date="2014" name="Int. J. Syst. Evol. Microbiol.">
        <title>Complete genome sequence of Corynebacterium casei LMG S-19264T (=DSM 44701T), isolated from a smear-ripened cheese.</title>
        <authorList>
            <consortium name="US DOE Joint Genome Institute (JGI-PGF)"/>
            <person name="Walter F."/>
            <person name="Albersmeier A."/>
            <person name="Kalinowski J."/>
            <person name="Ruckert C."/>
        </authorList>
    </citation>
    <scope>NUCLEOTIDE SEQUENCE</scope>
    <source>
        <strain evidence="4">CGMCC 1.12698</strain>
    </source>
</reference>
<dbReference type="CDD" id="cd00093">
    <property type="entry name" value="HTH_XRE"/>
    <property type="match status" value="1"/>
</dbReference>
<dbReference type="InterPro" id="IPR001387">
    <property type="entry name" value="Cro/C1-type_HTH"/>
</dbReference>
<dbReference type="PANTHER" id="PTHR34475:SF1">
    <property type="entry name" value="CYTOSKELETON PROTEIN RODZ"/>
    <property type="match status" value="1"/>
</dbReference>
<dbReference type="AlphaFoldDB" id="A0A917EN23"/>
<accession>A0A917EN23</accession>
<dbReference type="Gene3D" id="1.10.260.40">
    <property type="entry name" value="lambda repressor-like DNA-binding domains"/>
    <property type="match status" value="1"/>
</dbReference>
<dbReference type="EMBL" id="BMFK01000001">
    <property type="protein sequence ID" value="GGE64991.1"/>
    <property type="molecule type" value="Genomic_DNA"/>
</dbReference>
<keyword evidence="2" id="KW-1133">Transmembrane helix</keyword>
<dbReference type="GO" id="GO:0003677">
    <property type="term" value="F:DNA binding"/>
    <property type="evidence" value="ECO:0007669"/>
    <property type="project" value="InterPro"/>
</dbReference>
<keyword evidence="2" id="KW-0472">Membrane</keyword>
<name>A0A917EN23_9BACI</name>